<reference evidence="2 3" key="1">
    <citation type="submission" date="2013-06" db="EMBL/GenBank/DDBJ databases">
        <authorList>
            <person name="Weinstock G."/>
            <person name="Sodergren E."/>
            <person name="Lobos E.A."/>
            <person name="Fulton L."/>
            <person name="Fulton R."/>
            <person name="Courtney L."/>
            <person name="Fronick C."/>
            <person name="O'Laughlin M."/>
            <person name="Godfrey J."/>
            <person name="Wilson R.M."/>
            <person name="Miner T."/>
            <person name="Farmer C."/>
            <person name="Delehaunty K."/>
            <person name="Cordes M."/>
            <person name="Minx P."/>
            <person name="Tomlinson C."/>
            <person name="Chen J."/>
            <person name="Wollam A."/>
            <person name="Pepin K.H."/>
            <person name="Bhonagiri V."/>
            <person name="Zhang X."/>
            <person name="Warren W."/>
            <person name="Mitreva M."/>
            <person name="Mardis E.R."/>
            <person name="Wilson R.K."/>
        </authorList>
    </citation>
    <scope>NUCLEOTIDE SEQUENCE [LARGE SCALE GENOMIC DNA]</scope>
    <source>
        <strain evidence="2 3">JCP8108</strain>
    </source>
</reference>
<protein>
    <submittedName>
        <fullName evidence="2">Uncharacterized protein</fullName>
    </submittedName>
</protein>
<evidence type="ECO:0000313" key="3">
    <source>
        <dbReference type="Proteomes" id="UP000014521"/>
    </source>
</evidence>
<name>S4HZT7_GARVA</name>
<proteinExistence type="predicted"/>
<sequence>MQIVRKLSYYAILRNIFCIIFCIFNFTNNLLSLHHAGDSPPRS</sequence>
<comment type="caution">
    <text evidence="2">The sequence shown here is derived from an EMBL/GenBank/DDBJ whole genome shotgun (WGS) entry which is preliminary data.</text>
</comment>
<dbReference type="AlphaFoldDB" id="S4HZT7"/>
<dbReference type="Proteomes" id="UP000014521">
    <property type="component" value="Unassembled WGS sequence"/>
</dbReference>
<evidence type="ECO:0000313" key="2">
    <source>
        <dbReference type="EMBL" id="EPI46247.1"/>
    </source>
</evidence>
<gene>
    <name evidence="2" type="ORF">HMPREF1581_01056</name>
</gene>
<keyword evidence="1" id="KW-0472">Membrane</keyword>
<feature type="transmembrane region" description="Helical" evidence="1">
    <location>
        <begin position="7"/>
        <end position="26"/>
    </location>
</feature>
<keyword evidence="1" id="KW-1133">Transmembrane helix</keyword>
<keyword evidence="1" id="KW-0812">Transmembrane</keyword>
<dbReference type="HOGENOM" id="CLU_3234055_0_0_11"/>
<organism evidence="2 3">
    <name type="scientific">Gardnerella vaginalis JCP8108</name>
    <dbReference type="NCBI Taxonomy" id="1261066"/>
    <lineage>
        <taxon>Bacteria</taxon>
        <taxon>Bacillati</taxon>
        <taxon>Actinomycetota</taxon>
        <taxon>Actinomycetes</taxon>
        <taxon>Bifidobacteriales</taxon>
        <taxon>Bifidobacteriaceae</taxon>
        <taxon>Gardnerella</taxon>
    </lineage>
</organism>
<accession>S4HZT7</accession>
<evidence type="ECO:0000256" key="1">
    <source>
        <dbReference type="SAM" id="Phobius"/>
    </source>
</evidence>
<dbReference type="EMBL" id="ATJJ01000084">
    <property type="protein sequence ID" value="EPI46247.1"/>
    <property type="molecule type" value="Genomic_DNA"/>
</dbReference>